<keyword evidence="10" id="KW-0943">RNA-mediated gene silencing</keyword>
<evidence type="ECO:0000313" key="14">
    <source>
        <dbReference type="EMBL" id="ODN68193.1"/>
    </source>
</evidence>
<organism evidence="14 15">
    <name type="scientific">Methylophaga muralis</name>
    <dbReference type="NCBI Taxonomy" id="291169"/>
    <lineage>
        <taxon>Bacteria</taxon>
        <taxon>Pseudomonadati</taxon>
        <taxon>Pseudomonadota</taxon>
        <taxon>Gammaproteobacteria</taxon>
        <taxon>Thiotrichales</taxon>
        <taxon>Piscirickettsiaceae</taxon>
        <taxon>Methylophaga</taxon>
    </lineage>
</organism>
<sequence length="209" mass="23670">MCLEFPIKDTQISALHAVRHQQILELVRQSGARQVLDLGCGSGIFLWHLLNEPQIENAIGLEQSGISLLQAREKLAVYLDATPCRLRLINGSYTDPHPELHSFPMAVMIETIEHIEPKHLSMVEQNVFARMRPKQIILTTPNSEYNSLYGLLPGEFRDPDHQFEWTRAKFQQWANGVAARHDYAVRFAGIGEADLQLGSPTQMAVFQQV</sequence>
<keyword evidence="4 14" id="KW-0489">Methyltransferase</keyword>
<evidence type="ECO:0000256" key="12">
    <source>
        <dbReference type="ARBA" id="ARBA00048418"/>
    </source>
</evidence>
<evidence type="ECO:0000259" key="13">
    <source>
        <dbReference type="Pfam" id="PF08242"/>
    </source>
</evidence>
<evidence type="ECO:0000256" key="1">
    <source>
        <dbReference type="ARBA" id="ARBA00001946"/>
    </source>
</evidence>
<comment type="caution">
    <text evidence="14">The sequence shown here is derived from an EMBL/GenBank/DDBJ whole genome shotgun (WGS) entry which is preliminary data.</text>
</comment>
<evidence type="ECO:0000256" key="7">
    <source>
        <dbReference type="ARBA" id="ARBA00022723"/>
    </source>
</evidence>
<keyword evidence="5 14" id="KW-0808">Transferase</keyword>
<dbReference type="GO" id="GO:0005737">
    <property type="term" value="C:cytoplasm"/>
    <property type="evidence" value="ECO:0007669"/>
    <property type="project" value="TreeGrafter"/>
</dbReference>
<dbReference type="GO" id="GO:0030422">
    <property type="term" value="P:siRNA processing"/>
    <property type="evidence" value="ECO:0007669"/>
    <property type="project" value="TreeGrafter"/>
</dbReference>
<dbReference type="AlphaFoldDB" id="A0A1E3GVW8"/>
<dbReference type="SUPFAM" id="SSF53335">
    <property type="entry name" value="S-adenosyl-L-methionine-dependent methyltransferases"/>
    <property type="match status" value="1"/>
</dbReference>
<keyword evidence="7" id="KW-0479">Metal-binding</keyword>
<dbReference type="InterPro" id="IPR013217">
    <property type="entry name" value="Methyltransf_12"/>
</dbReference>
<evidence type="ECO:0000256" key="6">
    <source>
        <dbReference type="ARBA" id="ARBA00022691"/>
    </source>
</evidence>
<evidence type="ECO:0000256" key="11">
    <source>
        <dbReference type="ARBA" id="ARBA00035025"/>
    </source>
</evidence>
<reference evidence="14 15" key="1">
    <citation type="submission" date="2016-07" db="EMBL/GenBank/DDBJ databases">
        <title>Draft Genome Sequence of Methylophaga muralis Bur 1.</title>
        <authorList>
            <person name="Vasilenko O.V."/>
            <person name="Doronina N.V."/>
            <person name="Shmareva M.N."/>
            <person name="Tarlachkov S.V."/>
            <person name="Mustakhimov I."/>
            <person name="Trotsenko Y.A."/>
        </authorList>
    </citation>
    <scope>NUCLEOTIDE SEQUENCE [LARGE SCALE GENOMIC DNA]</scope>
    <source>
        <strain evidence="14 15">Bur 1</strain>
    </source>
</reference>
<comment type="similarity">
    <text evidence="2">Belongs to the methyltransferase superfamily. HEN1 family.</text>
</comment>
<dbReference type="Gene3D" id="3.40.50.150">
    <property type="entry name" value="Vaccinia Virus protein VP39"/>
    <property type="match status" value="1"/>
</dbReference>
<dbReference type="InterPro" id="IPR026610">
    <property type="entry name" value="Hen1"/>
</dbReference>
<comment type="catalytic activity">
    <reaction evidence="12">
        <text>small RNA 3'-end nucleotide + S-adenosyl-L-methionine = small RNA 3'-end 2'-O-methylnucleotide + S-adenosyl-L-homocysteine + H(+)</text>
        <dbReference type="Rhea" id="RHEA:37887"/>
        <dbReference type="Rhea" id="RHEA-COMP:10415"/>
        <dbReference type="Rhea" id="RHEA-COMP:10416"/>
        <dbReference type="ChEBI" id="CHEBI:15378"/>
        <dbReference type="ChEBI" id="CHEBI:57856"/>
        <dbReference type="ChEBI" id="CHEBI:59789"/>
        <dbReference type="ChEBI" id="CHEBI:74896"/>
        <dbReference type="ChEBI" id="CHEBI:74898"/>
        <dbReference type="EC" id="2.1.1.386"/>
    </reaction>
</comment>
<dbReference type="GO" id="GO:0046872">
    <property type="term" value="F:metal ion binding"/>
    <property type="evidence" value="ECO:0007669"/>
    <property type="project" value="UniProtKB-KW"/>
</dbReference>
<dbReference type="GO" id="GO:0090486">
    <property type="term" value="F:small RNA 2'-O-methyltransferase activity"/>
    <property type="evidence" value="ECO:0007669"/>
    <property type="project" value="UniProtKB-EC"/>
</dbReference>
<comment type="cofactor">
    <cofactor evidence="1">
        <name>Mg(2+)</name>
        <dbReference type="ChEBI" id="CHEBI:18420"/>
    </cofactor>
</comment>
<keyword evidence="9" id="KW-0694">RNA-binding</keyword>
<evidence type="ECO:0000256" key="8">
    <source>
        <dbReference type="ARBA" id="ARBA00022842"/>
    </source>
</evidence>
<dbReference type="PANTHER" id="PTHR21404:SF3">
    <property type="entry name" value="SMALL RNA 2'-O-METHYLTRANSFERASE"/>
    <property type="match status" value="1"/>
</dbReference>
<gene>
    <name evidence="14" type="ORF">A9E74_00165</name>
</gene>
<dbReference type="EMBL" id="MCRI01000001">
    <property type="protein sequence ID" value="ODN68193.1"/>
    <property type="molecule type" value="Genomic_DNA"/>
</dbReference>
<evidence type="ECO:0000256" key="2">
    <source>
        <dbReference type="ARBA" id="ARBA00009026"/>
    </source>
</evidence>
<dbReference type="GO" id="GO:0001510">
    <property type="term" value="P:RNA methylation"/>
    <property type="evidence" value="ECO:0007669"/>
    <property type="project" value="InterPro"/>
</dbReference>
<evidence type="ECO:0000256" key="3">
    <source>
        <dbReference type="ARBA" id="ARBA00021330"/>
    </source>
</evidence>
<dbReference type="Proteomes" id="UP000094379">
    <property type="component" value="Unassembled WGS sequence"/>
</dbReference>
<evidence type="ECO:0000256" key="9">
    <source>
        <dbReference type="ARBA" id="ARBA00022884"/>
    </source>
</evidence>
<evidence type="ECO:0000313" key="15">
    <source>
        <dbReference type="Proteomes" id="UP000094379"/>
    </source>
</evidence>
<keyword evidence="8" id="KW-0460">Magnesium</keyword>
<dbReference type="STRING" id="291169.A9E74_00165"/>
<dbReference type="PATRIC" id="fig|291169.3.peg.167"/>
<feature type="domain" description="Methyltransferase type 12" evidence="13">
    <location>
        <begin position="36"/>
        <end position="133"/>
    </location>
</feature>
<name>A0A1E3GVW8_9GAMM</name>
<keyword evidence="6" id="KW-0949">S-adenosyl-L-methionine</keyword>
<keyword evidence="15" id="KW-1185">Reference proteome</keyword>
<dbReference type="GO" id="GO:0003723">
    <property type="term" value="F:RNA binding"/>
    <property type="evidence" value="ECO:0007669"/>
    <property type="project" value="UniProtKB-KW"/>
</dbReference>
<evidence type="ECO:0000256" key="4">
    <source>
        <dbReference type="ARBA" id="ARBA00022603"/>
    </source>
</evidence>
<accession>A0A1E3GVW8</accession>
<protein>
    <recommendedName>
        <fullName evidence="3">Small RNA 2'-O-methyltransferase</fullName>
        <ecNumber evidence="11">2.1.1.386</ecNumber>
    </recommendedName>
</protein>
<evidence type="ECO:0000256" key="10">
    <source>
        <dbReference type="ARBA" id="ARBA00023158"/>
    </source>
</evidence>
<dbReference type="RefSeq" id="WP_069294770.1">
    <property type="nucleotide sequence ID" value="NZ_MCRI01000001.1"/>
</dbReference>
<evidence type="ECO:0000256" key="5">
    <source>
        <dbReference type="ARBA" id="ARBA00022679"/>
    </source>
</evidence>
<dbReference type="PANTHER" id="PTHR21404">
    <property type="entry name" value="HEN1"/>
    <property type="match status" value="1"/>
</dbReference>
<dbReference type="InterPro" id="IPR029063">
    <property type="entry name" value="SAM-dependent_MTases_sf"/>
</dbReference>
<dbReference type="EC" id="2.1.1.386" evidence="11"/>
<proteinExistence type="inferred from homology"/>
<dbReference type="CDD" id="cd02440">
    <property type="entry name" value="AdoMet_MTases"/>
    <property type="match status" value="1"/>
</dbReference>
<dbReference type="Pfam" id="PF08242">
    <property type="entry name" value="Methyltransf_12"/>
    <property type="match status" value="1"/>
</dbReference>